<feature type="non-terminal residue" evidence="2">
    <location>
        <position position="1"/>
    </location>
</feature>
<dbReference type="GeneID" id="20233864"/>
<name>V4BC81_LOTGI</name>
<organism evidence="2 3">
    <name type="scientific">Lottia gigantea</name>
    <name type="common">Giant owl limpet</name>
    <dbReference type="NCBI Taxonomy" id="225164"/>
    <lineage>
        <taxon>Eukaryota</taxon>
        <taxon>Metazoa</taxon>
        <taxon>Spiralia</taxon>
        <taxon>Lophotrochozoa</taxon>
        <taxon>Mollusca</taxon>
        <taxon>Gastropoda</taxon>
        <taxon>Patellogastropoda</taxon>
        <taxon>Lottioidea</taxon>
        <taxon>Lottiidae</taxon>
        <taxon>Lottia</taxon>
    </lineage>
</organism>
<evidence type="ECO:0000256" key="1">
    <source>
        <dbReference type="SAM" id="MobiDB-lite"/>
    </source>
</evidence>
<sequence length="60" mass="6659">TIPLDTQTKHPETPRHDTPSHPDTTPPNTQTKHPETPRHDTPSHPDTTPPSQPDITPLDT</sequence>
<keyword evidence="3" id="KW-1185">Reference proteome</keyword>
<gene>
    <name evidence="2" type="ORF">LOTGIDRAFT_136972</name>
</gene>
<feature type="region of interest" description="Disordered" evidence="1">
    <location>
        <begin position="1"/>
        <end position="60"/>
    </location>
</feature>
<dbReference type="CTD" id="20233864"/>
<dbReference type="RefSeq" id="XP_009045579.1">
    <property type="nucleotide sequence ID" value="XM_009047331.1"/>
</dbReference>
<feature type="compositionally biased region" description="Basic and acidic residues" evidence="1">
    <location>
        <begin position="32"/>
        <end position="43"/>
    </location>
</feature>
<dbReference type="AlphaFoldDB" id="V4BC81"/>
<protein>
    <submittedName>
        <fullName evidence="2">Uncharacterized protein</fullName>
    </submittedName>
</protein>
<accession>V4BC81</accession>
<reference evidence="2 3" key="1">
    <citation type="journal article" date="2013" name="Nature">
        <title>Insights into bilaterian evolution from three spiralian genomes.</title>
        <authorList>
            <person name="Simakov O."/>
            <person name="Marletaz F."/>
            <person name="Cho S.J."/>
            <person name="Edsinger-Gonzales E."/>
            <person name="Havlak P."/>
            <person name="Hellsten U."/>
            <person name="Kuo D.H."/>
            <person name="Larsson T."/>
            <person name="Lv J."/>
            <person name="Arendt D."/>
            <person name="Savage R."/>
            <person name="Osoegawa K."/>
            <person name="de Jong P."/>
            <person name="Grimwood J."/>
            <person name="Chapman J.A."/>
            <person name="Shapiro H."/>
            <person name="Aerts A."/>
            <person name="Otillar R.P."/>
            <person name="Terry A.Y."/>
            <person name="Boore J.L."/>
            <person name="Grigoriev I.V."/>
            <person name="Lindberg D.R."/>
            <person name="Seaver E.C."/>
            <person name="Weisblat D.A."/>
            <person name="Putnam N.H."/>
            <person name="Rokhsar D.S."/>
        </authorList>
    </citation>
    <scope>NUCLEOTIDE SEQUENCE [LARGE SCALE GENOMIC DNA]</scope>
</reference>
<dbReference type="EMBL" id="KB199906">
    <property type="protein sequence ID" value="ESP03722.1"/>
    <property type="molecule type" value="Genomic_DNA"/>
</dbReference>
<evidence type="ECO:0000313" key="2">
    <source>
        <dbReference type="EMBL" id="ESP03722.1"/>
    </source>
</evidence>
<dbReference type="KEGG" id="lgi:LOTGIDRAFT_136972"/>
<proteinExistence type="predicted"/>
<dbReference type="HOGENOM" id="CLU_2948589_0_0_1"/>
<evidence type="ECO:0000313" key="3">
    <source>
        <dbReference type="Proteomes" id="UP000030746"/>
    </source>
</evidence>
<feature type="compositionally biased region" description="Basic and acidic residues" evidence="1">
    <location>
        <begin position="7"/>
        <end position="20"/>
    </location>
</feature>
<dbReference type="Proteomes" id="UP000030746">
    <property type="component" value="Unassembled WGS sequence"/>
</dbReference>